<evidence type="ECO:0000256" key="6">
    <source>
        <dbReference type="ARBA" id="ARBA00023033"/>
    </source>
</evidence>
<comment type="caution">
    <text evidence="8">The sequence shown here is derived from an EMBL/GenBank/DDBJ whole genome shotgun (WGS) entry which is preliminary data.</text>
</comment>
<sequence>MTSTHTPKCPVVQWDYSAGDCPVLSSFDRIAEIAQHGSLLEVEAAGGFPGYLLATRSATMVEVLQDPQRFSSSSVVAIEPDPPYKWIPEMLDPPEHSAWRKLLAPYFTPARIRTYDGRVRQRAAELVDSVCGQQTIDFTNDFARKFPTSIFLELFGLPAEDLDQFMTWEGLIVHATSDNDPDRSKMMGAMNDVMDYFARLITARRADPALVGDDVLSAAITWQIDGQTVGLDDLLSLCLFVFIAGLDTVASQLTWIFHHLATHDADRRRLVHNPELIPHAVEEFLRAFPIIVTGRKATVDTVLDGMAIKKGQTIMVPLPAAGRDSLEYDHASEVDFDRAVVRHTSFGAGPHRCLGSHLARLEMQIALQEWHRRMPDYRLTGAPITEHTAGTWGIDQLVLAVGD</sequence>
<keyword evidence="4 7" id="KW-0560">Oxidoreductase</keyword>
<dbReference type="InterPro" id="IPR002397">
    <property type="entry name" value="Cyt_P450_B"/>
</dbReference>
<keyword evidence="2 7" id="KW-0349">Heme</keyword>
<keyword evidence="6 7" id="KW-0503">Monooxygenase</keyword>
<dbReference type="InterPro" id="IPR036396">
    <property type="entry name" value="Cyt_P450_sf"/>
</dbReference>
<dbReference type="Proteomes" id="UP000094224">
    <property type="component" value="Unassembled WGS sequence"/>
</dbReference>
<dbReference type="CDD" id="cd11035">
    <property type="entry name" value="P450cam-like"/>
    <property type="match status" value="1"/>
</dbReference>
<evidence type="ECO:0000313" key="8">
    <source>
        <dbReference type="EMBL" id="ODR03871.1"/>
    </source>
</evidence>
<comment type="similarity">
    <text evidence="1 7">Belongs to the cytochrome P450 family.</text>
</comment>
<dbReference type="AlphaFoldDB" id="A0A1E3SNZ0"/>
<evidence type="ECO:0000256" key="1">
    <source>
        <dbReference type="ARBA" id="ARBA00010617"/>
    </source>
</evidence>
<proteinExistence type="inferred from homology"/>
<dbReference type="PRINTS" id="PR00359">
    <property type="entry name" value="BP450"/>
</dbReference>
<keyword evidence="3 7" id="KW-0479">Metal-binding</keyword>
<evidence type="ECO:0000256" key="7">
    <source>
        <dbReference type="RuleBase" id="RU000461"/>
    </source>
</evidence>
<dbReference type="PRINTS" id="PR00385">
    <property type="entry name" value="P450"/>
</dbReference>
<reference evidence="9" key="1">
    <citation type="submission" date="2016-09" db="EMBL/GenBank/DDBJ databases">
        <authorList>
            <person name="Greninger A.L."/>
            <person name="Jerome K.R."/>
            <person name="Mcnair B."/>
            <person name="Wallis C."/>
            <person name="Fang F."/>
        </authorList>
    </citation>
    <scope>NUCLEOTIDE SEQUENCE [LARGE SCALE GENOMIC DNA]</scope>
    <source>
        <strain evidence="9">BC1_M4</strain>
    </source>
</reference>
<dbReference type="PANTHER" id="PTHR46696">
    <property type="entry name" value="P450, PUTATIVE (EUROFUNG)-RELATED"/>
    <property type="match status" value="1"/>
</dbReference>
<dbReference type="STRING" id="243061.AWC25_16655"/>
<dbReference type="GO" id="GO:0016705">
    <property type="term" value="F:oxidoreductase activity, acting on paired donors, with incorporation or reduction of molecular oxygen"/>
    <property type="evidence" value="ECO:0007669"/>
    <property type="project" value="InterPro"/>
</dbReference>
<dbReference type="GO" id="GO:0020037">
    <property type="term" value="F:heme binding"/>
    <property type="evidence" value="ECO:0007669"/>
    <property type="project" value="InterPro"/>
</dbReference>
<evidence type="ECO:0008006" key="10">
    <source>
        <dbReference type="Google" id="ProtNLM"/>
    </source>
</evidence>
<dbReference type="GO" id="GO:0004497">
    <property type="term" value="F:monooxygenase activity"/>
    <property type="evidence" value="ECO:0007669"/>
    <property type="project" value="UniProtKB-KW"/>
</dbReference>
<dbReference type="GO" id="GO:0005506">
    <property type="term" value="F:iron ion binding"/>
    <property type="evidence" value="ECO:0007669"/>
    <property type="project" value="InterPro"/>
</dbReference>
<dbReference type="Gene3D" id="1.10.630.10">
    <property type="entry name" value="Cytochrome P450"/>
    <property type="match status" value="1"/>
</dbReference>
<keyword evidence="5 7" id="KW-0408">Iron</keyword>
<name>A0A1E3SNZ0_9MYCO</name>
<dbReference type="InterPro" id="IPR017972">
    <property type="entry name" value="Cyt_P450_CS"/>
</dbReference>
<evidence type="ECO:0000256" key="5">
    <source>
        <dbReference type="ARBA" id="ARBA00023004"/>
    </source>
</evidence>
<evidence type="ECO:0000313" key="9">
    <source>
        <dbReference type="Proteomes" id="UP000094224"/>
    </source>
</evidence>
<dbReference type="Pfam" id="PF00067">
    <property type="entry name" value="p450"/>
    <property type="match status" value="1"/>
</dbReference>
<keyword evidence="9" id="KW-1185">Reference proteome</keyword>
<dbReference type="InterPro" id="IPR001128">
    <property type="entry name" value="Cyt_P450"/>
</dbReference>
<accession>A0A1E3SNZ0</accession>
<evidence type="ECO:0000256" key="3">
    <source>
        <dbReference type="ARBA" id="ARBA00022723"/>
    </source>
</evidence>
<dbReference type="RefSeq" id="WP_069401995.1">
    <property type="nucleotide sequence ID" value="NZ_MIHC01000039.1"/>
</dbReference>
<evidence type="ECO:0000256" key="4">
    <source>
        <dbReference type="ARBA" id="ARBA00023002"/>
    </source>
</evidence>
<dbReference type="PANTHER" id="PTHR46696:SF6">
    <property type="entry name" value="P450, PUTATIVE (EUROFUNG)-RELATED"/>
    <property type="match status" value="1"/>
</dbReference>
<dbReference type="SUPFAM" id="SSF48264">
    <property type="entry name" value="Cytochrome P450"/>
    <property type="match status" value="1"/>
</dbReference>
<evidence type="ECO:0000256" key="2">
    <source>
        <dbReference type="ARBA" id="ARBA00022617"/>
    </source>
</evidence>
<dbReference type="PROSITE" id="PS00086">
    <property type="entry name" value="CYTOCHROME_P450"/>
    <property type="match status" value="1"/>
</dbReference>
<gene>
    <name evidence="8" type="ORF">BHQ21_19820</name>
</gene>
<protein>
    <recommendedName>
        <fullName evidence="10">Cytochrome</fullName>
    </recommendedName>
</protein>
<dbReference type="EMBL" id="MIHC01000039">
    <property type="protein sequence ID" value="ODR03871.1"/>
    <property type="molecule type" value="Genomic_DNA"/>
</dbReference>
<organism evidence="8 9">
    <name type="scientific">Mycobacterium sherrisii</name>
    <dbReference type="NCBI Taxonomy" id="243061"/>
    <lineage>
        <taxon>Bacteria</taxon>
        <taxon>Bacillati</taxon>
        <taxon>Actinomycetota</taxon>
        <taxon>Actinomycetes</taxon>
        <taxon>Mycobacteriales</taxon>
        <taxon>Mycobacteriaceae</taxon>
        <taxon>Mycobacterium</taxon>
        <taxon>Mycobacterium simiae complex</taxon>
    </lineage>
</organism>